<gene>
    <name evidence="1" type="ORF">ASPCADRAFT_204012</name>
</gene>
<accession>A0A1R3S035</accession>
<protein>
    <submittedName>
        <fullName evidence="1">Uncharacterized protein</fullName>
    </submittedName>
</protein>
<dbReference type="EMBL" id="KV907494">
    <property type="protein sequence ID" value="OOG00115.1"/>
    <property type="molecule type" value="Genomic_DNA"/>
</dbReference>
<dbReference type="Proteomes" id="UP000188318">
    <property type="component" value="Unassembled WGS sequence"/>
</dbReference>
<dbReference type="VEuPathDB" id="FungiDB:ASPCADRAFT_204012"/>
<keyword evidence="2" id="KW-1185">Reference proteome</keyword>
<reference evidence="2" key="1">
    <citation type="journal article" date="2017" name="Genome Biol.">
        <title>Comparative genomics reveals high biological diversity and specific adaptations in the industrially and medically important fungal genus Aspergillus.</title>
        <authorList>
            <person name="de Vries R.P."/>
            <person name="Riley R."/>
            <person name="Wiebenga A."/>
            <person name="Aguilar-Osorio G."/>
            <person name="Amillis S."/>
            <person name="Uchima C.A."/>
            <person name="Anderluh G."/>
            <person name="Asadollahi M."/>
            <person name="Askin M."/>
            <person name="Barry K."/>
            <person name="Battaglia E."/>
            <person name="Bayram O."/>
            <person name="Benocci T."/>
            <person name="Braus-Stromeyer S.A."/>
            <person name="Caldana C."/>
            <person name="Canovas D."/>
            <person name="Cerqueira G.C."/>
            <person name="Chen F."/>
            <person name="Chen W."/>
            <person name="Choi C."/>
            <person name="Clum A."/>
            <person name="Dos Santos R.A."/>
            <person name="Damasio A.R."/>
            <person name="Diallinas G."/>
            <person name="Emri T."/>
            <person name="Fekete E."/>
            <person name="Flipphi M."/>
            <person name="Freyberg S."/>
            <person name="Gallo A."/>
            <person name="Gournas C."/>
            <person name="Habgood R."/>
            <person name="Hainaut M."/>
            <person name="Harispe M.L."/>
            <person name="Henrissat B."/>
            <person name="Hilden K.S."/>
            <person name="Hope R."/>
            <person name="Hossain A."/>
            <person name="Karabika E."/>
            <person name="Karaffa L."/>
            <person name="Karanyi Z."/>
            <person name="Krasevec N."/>
            <person name="Kuo A."/>
            <person name="Kusch H."/>
            <person name="LaButti K."/>
            <person name="Lagendijk E.L."/>
            <person name="Lapidus A."/>
            <person name="Levasseur A."/>
            <person name="Lindquist E."/>
            <person name="Lipzen A."/>
            <person name="Logrieco A.F."/>
            <person name="MacCabe A."/>
            <person name="Maekelae M.R."/>
            <person name="Malavazi I."/>
            <person name="Melin P."/>
            <person name="Meyer V."/>
            <person name="Mielnichuk N."/>
            <person name="Miskei M."/>
            <person name="Molnar A.P."/>
            <person name="Mule G."/>
            <person name="Ngan C.Y."/>
            <person name="Orejas M."/>
            <person name="Orosz E."/>
            <person name="Ouedraogo J.P."/>
            <person name="Overkamp K.M."/>
            <person name="Park H.-S."/>
            <person name="Perrone G."/>
            <person name="Piumi F."/>
            <person name="Punt P.J."/>
            <person name="Ram A.F."/>
            <person name="Ramon A."/>
            <person name="Rauscher S."/>
            <person name="Record E."/>
            <person name="Riano-Pachon D.M."/>
            <person name="Robert V."/>
            <person name="Roehrig J."/>
            <person name="Ruller R."/>
            <person name="Salamov A."/>
            <person name="Salih N.S."/>
            <person name="Samson R.A."/>
            <person name="Sandor E."/>
            <person name="Sanguinetti M."/>
            <person name="Schuetze T."/>
            <person name="Sepcic K."/>
            <person name="Shelest E."/>
            <person name="Sherlock G."/>
            <person name="Sophianopoulou V."/>
            <person name="Squina F.M."/>
            <person name="Sun H."/>
            <person name="Susca A."/>
            <person name="Todd R.B."/>
            <person name="Tsang A."/>
            <person name="Unkles S.E."/>
            <person name="van de Wiele N."/>
            <person name="van Rossen-Uffink D."/>
            <person name="Oliveira J.V."/>
            <person name="Vesth T.C."/>
            <person name="Visser J."/>
            <person name="Yu J.-H."/>
            <person name="Zhou M."/>
            <person name="Andersen M.R."/>
            <person name="Archer D.B."/>
            <person name="Baker S.E."/>
            <person name="Benoit I."/>
            <person name="Brakhage A.A."/>
            <person name="Braus G.H."/>
            <person name="Fischer R."/>
            <person name="Frisvad J.C."/>
            <person name="Goldman G.H."/>
            <person name="Houbraken J."/>
            <person name="Oakley B."/>
            <person name="Pocsi I."/>
            <person name="Scazzocchio C."/>
            <person name="Seiboth B."/>
            <person name="vanKuyk P.A."/>
            <person name="Wortman J."/>
            <person name="Dyer P.S."/>
            <person name="Grigoriev I.V."/>
        </authorList>
    </citation>
    <scope>NUCLEOTIDE SEQUENCE [LARGE SCALE GENOMIC DNA]</scope>
    <source>
        <strain evidence="2">ITEM 5010</strain>
    </source>
</reference>
<evidence type="ECO:0000313" key="2">
    <source>
        <dbReference type="Proteomes" id="UP000188318"/>
    </source>
</evidence>
<dbReference type="AlphaFoldDB" id="A0A1R3S035"/>
<evidence type="ECO:0000313" key="1">
    <source>
        <dbReference type="EMBL" id="OOG00115.1"/>
    </source>
</evidence>
<organism evidence="1 2">
    <name type="scientific">Aspergillus carbonarius (strain ITEM 5010)</name>
    <dbReference type="NCBI Taxonomy" id="602072"/>
    <lineage>
        <taxon>Eukaryota</taxon>
        <taxon>Fungi</taxon>
        <taxon>Dikarya</taxon>
        <taxon>Ascomycota</taxon>
        <taxon>Pezizomycotina</taxon>
        <taxon>Eurotiomycetes</taxon>
        <taxon>Eurotiomycetidae</taxon>
        <taxon>Eurotiales</taxon>
        <taxon>Aspergillaceae</taxon>
        <taxon>Aspergillus</taxon>
        <taxon>Aspergillus subgen. Circumdati</taxon>
    </lineage>
</organism>
<proteinExistence type="predicted"/>
<name>A0A1R3S035_ASPC5</name>
<sequence length="61" mass="7249">KQKEEEEEKKYRNRDTDWILDGSGALAKISPDTTFGRLHAWNPQWSNISGWLWLSMIDRRS</sequence>
<feature type="non-terminal residue" evidence="1">
    <location>
        <position position="1"/>
    </location>
</feature>